<name>A0A0R0KFN9_SOYBN</name>
<reference evidence="1 2" key="1">
    <citation type="journal article" date="2010" name="Nature">
        <title>Genome sequence of the palaeopolyploid soybean.</title>
        <authorList>
            <person name="Schmutz J."/>
            <person name="Cannon S.B."/>
            <person name="Schlueter J."/>
            <person name="Ma J."/>
            <person name="Mitros T."/>
            <person name="Nelson W."/>
            <person name="Hyten D.L."/>
            <person name="Song Q."/>
            <person name="Thelen J.J."/>
            <person name="Cheng J."/>
            <person name="Xu D."/>
            <person name="Hellsten U."/>
            <person name="May G.D."/>
            <person name="Yu Y."/>
            <person name="Sakurai T."/>
            <person name="Umezawa T."/>
            <person name="Bhattacharyya M.K."/>
            <person name="Sandhu D."/>
            <person name="Valliyodan B."/>
            <person name="Lindquist E."/>
            <person name="Peto M."/>
            <person name="Grant D."/>
            <person name="Shu S."/>
            <person name="Goodstein D."/>
            <person name="Barry K."/>
            <person name="Futrell-Griggs M."/>
            <person name="Abernathy B."/>
            <person name="Du J."/>
            <person name="Tian Z."/>
            <person name="Zhu L."/>
            <person name="Gill N."/>
            <person name="Joshi T."/>
            <person name="Libault M."/>
            <person name="Sethuraman A."/>
            <person name="Zhang X.-C."/>
            <person name="Shinozaki K."/>
            <person name="Nguyen H.T."/>
            <person name="Wing R.A."/>
            <person name="Cregan P."/>
            <person name="Specht J."/>
            <person name="Grimwood J."/>
            <person name="Rokhsar D."/>
            <person name="Stacey G."/>
            <person name="Shoemaker R.C."/>
            <person name="Jackson S.A."/>
        </authorList>
    </citation>
    <scope>NUCLEOTIDE SEQUENCE</scope>
    <source>
        <strain evidence="2">cv. Williams 82</strain>
        <tissue evidence="1">Callus</tissue>
    </source>
</reference>
<sequence>MLIYNALTVSSSRITFDINDLIYPNIGAMIRFELGIDVNVFQKQKVTPLKQNFRFLSPIHFPPSQFDIHINACQFPSFTIVIIFRRWAKSN</sequence>
<gene>
    <name evidence="1" type="ORF">GLYMA_03G070800</name>
</gene>
<protein>
    <submittedName>
        <fullName evidence="1 2">Uncharacterized protein</fullName>
    </submittedName>
</protein>
<evidence type="ECO:0000313" key="2">
    <source>
        <dbReference type="EnsemblPlants" id="KRH65930"/>
    </source>
</evidence>
<accession>A0A0R0KFN9</accession>
<reference evidence="1" key="3">
    <citation type="submission" date="2018-07" db="EMBL/GenBank/DDBJ databases">
        <title>WGS assembly of Glycine max.</title>
        <authorList>
            <person name="Schmutz J."/>
            <person name="Cannon S."/>
            <person name="Schlueter J."/>
            <person name="Ma J."/>
            <person name="Mitros T."/>
            <person name="Nelson W."/>
            <person name="Hyten D."/>
            <person name="Song Q."/>
            <person name="Thelen J."/>
            <person name="Cheng J."/>
            <person name="Xu D."/>
            <person name="Hellsten U."/>
            <person name="May G."/>
            <person name="Yu Y."/>
            <person name="Sakurai T."/>
            <person name="Umezawa T."/>
            <person name="Bhattacharyya M."/>
            <person name="Sandhu D."/>
            <person name="Valliyodan B."/>
            <person name="Lindquist E."/>
            <person name="Peto M."/>
            <person name="Grant D."/>
            <person name="Shu S."/>
            <person name="Goodstein D."/>
            <person name="Barry K."/>
            <person name="Futrell-Griggs M."/>
            <person name="Abernathy B."/>
            <person name="Du J."/>
            <person name="Tian Z."/>
            <person name="Zhu L."/>
            <person name="Gill N."/>
            <person name="Joshi T."/>
            <person name="Libault M."/>
            <person name="Sethuraman A."/>
            <person name="Zhang X."/>
            <person name="Shinozaki K."/>
            <person name="Nguyen H."/>
            <person name="Wing R."/>
            <person name="Cregan P."/>
            <person name="Specht J."/>
            <person name="Grimwood J."/>
            <person name="Rokhsar D."/>
            <person name="Stacey G."/>
            <person name="Shoemaker R."/>
            <person name="Jackson S."/>
        </authorList>
    </citation>
    <scope>NUCLEOTIDE SEQUENCE</scope>
    <source>
        <tissue evidence="1">Callus</tissue>
    </source>
</reference>
<organism evidence="1">
    <name type="scientific">Glycine max</name>
    <name type="common">Soybean</name>
    <name type="synonym">Glycine hispida</name>
    <dbReference type="NCBI Taxonomy" id="3847"/>
    <lineage>
        <taxon>Eukaryota</taxon>
        <taxon>Viridiplantae</taxon>
        <taxon>Streptophyta</taxon>
        <taxon>Embryophyta</taxon>
        <taxon>Tracheophyta</taxon>
        <taxon>Spermatophyta</taxon>
        <taxon>Magnoliopsida</taxon>
        <taxon>eudicotyledons</taxon>
        <taxon>Gunneridae</taxon>
        <taxon>Pentapetalae</taxon>
        <taxon>rosids</taxon>
        <taxon>fabids</taxon>
        <taxon>Fabales</taxon>
        <taxon>Fabaceae</taxon>
        <taxon>Papilionoideae</taxon>
        <taxon>50 kb inversion clade</taxon>
        <taxon>NPAAA clade</taxon>
        <taxon>indigoferoid/millettioid clade</taxon>
        <taxon>Phaseoleae</taxon>
        <taxon>Glycine</taxon>
        <taxon>Glycine subgen. Soja</taxon>
    </lineage>
</organism>
<keyword evidence="3" id="KW-1185">Reference proteome</keyword>
<dbReference type="Proteomes" id="UP000008827">
    <property type="component" value="Chromosome 3"/>
</dbReference>
<dbReference type="Gramene" id="KRH65930">
    <property type="protein sequence ID" value="KRH65930"/>
    <property type="gene ID" value="GLYMA_03G070800"/>
</dbReference>
<dbReference type="InParanoid" id="A0A0R0KFN9"/>
<proteinExistence type="predicted"/>
<dbReference type="EnsemblPlants" id="KRH65930">
    <property type="protein sequence ID" value="KRH65930"/>
    <property type="gene ID" value="GLYMA_03G070800"/>
</dbReference>
<dbReference type="AlphaFoldDB" id="A0A0R0KFN9"/>
<evidence type="ECO:0000313" key="3">
    <source>
        <dbReference type="Proteomes" id="UP000008827"/>
    </source>
</evidence>
<reference evidence="2" key="2">
    <citation type="submission" date="2018-02" db="UniProtKB">
        <authorList>
            <consortium name="EnsemblPlants"/>
        </authorList>
    </citation>
    <scope>IDENTIFICATION</scope>
    <source>
        <strain evidence="2">Williams 82</strain>
    </source>
</reference>
<evidence type="ECO:0000313" key="1">
    <source>
        <dbReference type="EMBL" id="KRH65930.1"/>
    </source>
</evidence>
<dbReference type="EMBL" id="CM000836">
    <property type="protein sequence ID" value="KRH65930.1"/>
    <property type="molecule type" value="Genomic_DNA"/>
</dbReference>